<dbReference type="PROSITE" id="PS50090">
    <property type="entry name" value="MYB_LIKE"/>
    <property type="match status" value="2"/>
</dbReference>
<keyword evidence="2" id="KW-0238">DNA-binding</keyword>
<feature type="domain" description="Myb-like" evidence="4">
    <location>
        <begin position="62"/>
        <end position="112"/>
    </location>
</feature>
<dbReference type="PANTHER" id="PTHR47999:SF91">
    <property type="entry name" value="TRANSCRIPTION FACTOR MYB111"/>
    <property type="match status" value="1"/>
</dbReference>
<dbReference type="InterPro" id="IPR009057">
    <property type="entry name" value="Homeodomain-like_sf"/>
</dbReference>
<evidence type="ECO:0000256" key="2">
    <source>
        <dbReference type="ARBA" id="ARBA00023125"/>
    </source>
</evidence>
<name>A0ABS8WPR9_DATST</name>
<dbReference type="CDD" id="cd00167">
    <property type="entry name" value="SANT"/>
    <property type="match status" value="2"/>
</dbReference>
<dbReference type="PANTHER" id="PTHR47999">
    <property type="entry name" value="TRANSCRIPTION FACTOR MYB8-RELATED-RELATED"/>
    <property type="match status" value="1"/>
</dbReference>
<gene>
    <name evidence="6" type="ORF">HAX54_000208</name>
</gene>
<evidence type="ECO:0000259" key="4">
    <source>
        <dbReference type="PROSITE" id="PS50090"/>
    </source>
</evidence>
<accession>A0ABS8WPR9</accession>
<dbReference type="InterPro" id="IPR017930">
    <property type="entry name" value="Myb_dom"/>
</dbReference>
<evidence type="ECO:0000259" key="5">
    <source>
        <dbReference type="PROSITE" id="PS51294"/>
    </source>
</evidence>
<dbReference type="Proteomes" id="UP000823775">
    <property type="component" value="Unassembled WGS sequence"/>
</dbReference>
<dbReference type="Pfam" id="PF00249">
    <property type="entry name" value="Myb_DNA-binding"/>
    <property type="match status" value="2"/>
</dbReference>
<evidence type="ECO:0000256" key="1">
    <source>
        <dbReference type="ARBA" id="ARBA00004123"/>
    </source>
</evidence>
<dbReference type="PROSITE" id="PS51294">
    <property type="entry name" value="HTH_MYB"/>
    <property type="match status" value="2"/>
</dbReference>
<feature type="domain" description="Myb-like" evidence="4">
    <location>
        <begin position="9"/>
        <end position="61"/>
    </location>
</feature>
<keyword evidence="7" id="KW-1185">Reference proteome</keyword>
<dbReference type="Gene3D" id="1.10.10.60">
    <property type="entry name" value="Homeodomain-like"/>
    <property type="match status" value="2"/>
</dbReference>
<evidence type="ECO:0000313" key="7">
    <source>
        <dbReference type="Proteomes" id="UP000823775"/>
    </source>
</evidence>
<protein>
    <submittedName>
        <fullName evidence="6">Uncharacterized protein</fullName>
    </submittedName>
</protein>
<proteinExistence type="predicted"/>
<feature type="domain" description="HTH myb-type" evidence="5">
    <location>
        <begin position="9"/>
        <end position="61"/>
    </location>
</feature>
<comment type="caution">
    <text evidence="6">The sequence shown here is derived from an EMBL/GenBank/DDBJ whole genome shotgun (WGS) entry which is preliminary data.</text>
</comment>
<sequence>MVKAPCCKKVGLRRGKWTAEEDELLVKYIQANGEGSWRSLPKNAGLLRCGKSCRLRWTNYLRPDLKRGKFTAEEDETIVKLHSSLGNRWSLIAQHLPGRTDNEIKNYWNTNLRRKIYTFRNLKELIKTTANVPKIMAVDVDGACDESSRKRDATIRSEGGSIGSTRKTNSSLCPGCGGDTRLCKRGSIDESLLPEDNIVVDRGSTRKNDSSCLGSNGGVTLFEGNSIKSLLPENYTVDISFIRKFNSSCPRVKDDATWSGGGSIESLLLENIVTNSSCPRGMDKATWSEENSIESLLLENYVVGTCSNQESNSSYPEGMDNAT</sequence>
<organism evidence="6 7">
    <name type="scientific">Datura stramonium</name>
    <name type="common">Jimsonweed</name>
    <name type="synonym">Common thornapple</name>
    <dbReference type="NCBI Taxonomy" id="4076"/>
    <lineage>
        <taxon>Eukaryota</taxon>
        <taxon>Viridiplantae</taxon>
        <taxon>Streptophyta</taxon>
        <taxon>Embryophyta</taxon>
        <taxon>Tracheophyta</taxon>
        <taxon>Spermatophyta</taxon>
        <taxon>Magnoliopsida</taxon>
        <taxon>eudicotyledons</taxon>
        <taxon>Gunneridae</taxon>
        <taxon>Pentapetalae</taxon>
        <taxon>asterids</taxon>
        <taxon>lamiids</taxon>
        <taxon>Solanales</taxon>
        <taxon>Solanaceae</taxon>
        <taxon>Solanoideae</taxon>
        <taxon>Datureae</taxon>
        <taxon>Datura</taxon>
    </lineage>
</organism>
<dbReference type="InterPro" id="IPR001005">
    <property type="entry name" value="SANT/Myb"/>
</dbReference>
<dbReference type="InterPro" id="IPR015495">
    <property type="entry name" value="Myb_TF_plants"/>
</dbReference>
<dbReference type="EMBL" id="JACEIK010010029">
    <property type="protein sequence ID" value="MCE3214887.1"/>
    <property type="molecule type" value="Genomic_DNA"/>
</dbReference>
<dbReference type="SUPFAM" id="SSF46689">
    <property type="entry name" value="Homeodomain-like"/>
    <property type="match status" value="1"/>
</dbReference>
<keyword evidence="3" id="KW-0539">Nucleus</keyword>
<comment type="subcellular location">
    <subcellularLocation>
        <location evidence="1">Nucleus</location>
    </subcellularLocation>
</comment>
<evidence type="ECO:0000313" key="6">
    <source>
        <dbReference type="EMBL" id="MCE3214887.1"/>
    </source>
</evidence>
<reference evidence="6 7" key="1">
    <citation type="journal article" date="2021" name="BMC Genomics">
        <title>Datura genome reveals duplications of psychoactive alkaloid biosynthetic genes and high mutation rate following tissue culture.</title>
        <authorList>
            <person name="Rajewski A."/>
            <person name="Carter-House D."/>
            <person name="Stajich J."/>
            <person name="Litt A."/>
        </authorList>
    </citation>
    <scope>NUCLEOTIDE SEQUENCE [LARGE SCALE GENOMIC DNA]</scope>
    <source>
        <strain evidence="6">AR-01</strain>
    </source>
</reference>
<dbReference type="SMART" id="SM00717">
    <property type="entry name" value="SANT"/>
    <property type="match status" value="2"/>
</dbReference>
<feature type="domain" description="HTH myb-type" evidence="5">
    <location>
        <begin position="62"/>
        <end position="116"/>
    </location>
</feature>
<evidence type="ECO:0000256" key="3">
    <source>
        <dbReference type="ARBA" id="ARBA00023242"/>
    </source>
</evidence>